<accession>A0A382DEN6</accession>
<dbReference type="AlphaFoldDB" id="A0A382DEN6"/>
<dbReference type="EMBL" id="UINC01039039">
    <property type="protein sequence ID" value="SVB36930.1"/>
    <property type="molecule type" value="Genomic_DNA"/>
</dbReference>
<evidence type="ECO:0000313" key="1">
    <source>
        <dbReference type="EMBL" id="SVB36930.1"/>
    </source>
</evidence>
<proteinExistence type="predicted"/>
<reference evidence="1" key="1">
    <citation type="submission" date="2018-05" db="EMBL/GenBank/DDBJ databases">
        <authorList>
            <person name="Lanie J.A."/>
            <person name="Ng W.-L."/>
            <person name="Kazmierczak K.M."/>
            <person name="Andrzejewski T.M."/>
            <person name="Davidsen T.M."/>
            <person name="Wayne K.J."/>
            <person name="Tettelin H."/>
            <person name="Glass J.I."/>
            <person name="Rusch D."/>
            <person name="Podicherti R."/>
            <person name="Tsui H.-C.T."/>
            <person name="Winkler M.E."/>
        </authorList>
    </citation>
    <scope>NUCLEOTIDE SEQUENCE</scope>
</reference>
<gene>
    <name evidence="1" type="ORF">METZ01_LOCUS189784</name>
</gene>
<feature type="non-terminal residue" evidence="1">
    <location>
        <position position="1"/>
    </location>
</feature>
<organism evidence="1">
    <name type="scientific">marine metagenome</name>
    <dbReference type="NCBI Taxonomy" id="408172"/>
    <lineage>
        <taxon>unclassified sequences</taxon>
        <taxon>metagenomes</taxon>
        <taxon>ecological metagenomes</taxon>
    </lineage>
</organism>
<name>A0A382DEN6_9ZZZZ</name>
<protein>
    <submittedName>
        <fullName evidence="1">Uncharacterized protein</fullName>
    </submittedName>
</protein>
<sequence>VDRLSKFVLVIDTQLRSLFDGSTRNWNAGPSILNNRSKVAFWMRTRPVVTLYSGTGYLEVSGTFPGFRDKIPMWLLWICSDKGTSARSIFL</sequence>